<keyword evidence="2" id="KW-1185">Reference proteome</keyword>
<sequence>MAAALRVIVSWSGEEEDTEHGALSCAPAYCQPVVKWSHSQVSIRLANVTLPVRAPLEINFIDGSFVCTSSPGLIVDHLCSHSKDGGQPSCSIGEHCTTSSIPVLRGAMMGSDHSPDRIAKGRRDVLPLNRCALFTFTDLLINLLGSAVNATTAGYLVSSPPYHECCQEELITFHRFL</sequence>
<proteinExistence type="predicted"/>
<name>A0AAQ4D9H9_AMBAM</name>
<reference evidence="1 2" key="1">
    <citation type="journal article" date="2023" name="Arcadia Sci">
        <title>De novo assembly of a long-read Amblyomma americanum tick genome.</title>
        <authorList>
            <person name="Chou S."/>
            <person name="Poskanzer K.E."/>
            <person name="Rollins M."/>
            <person name="Thuy-Boun P.S."/>
        </authorList>
    </citation>
    <scope>NUCLEOTIDE SEQUENCE [LARGE SCALE GENOMIC DNA]</scope>
    <source>
        <strain evidence="1">F_SG_1</strain>
        <tissue evidence="1">Salivary glands</tissue>
    </source>
</reference>
<dbReference type="EMBL" id="JARKHS020033396">
    <property type="protein sequence ID" value="KAK8759119.1"/>
    <property type="molecule type" value="Genomic_DNA"/>
</dbReference>
<gene>
    <name evidence="1" type="ORF">V5799_003244</name>
</gene>
<dbReference type="AlphaFoldDB" id="A0AAQ4D9H9"/>
<organism evidence="1 2">
    <name type="scientific">Amblyomma americanum</name>
    <name type="common">Lone star tick</name>
    <dbReference type="NCBI Taxonomy" id="6943"/>
    <lineage>
        <taxon>Eukaryota</taxon>
        <taxon>Metazoa</taxon>
        <taxon>Ecdysozoa</taxon>
        <taxon>Arthropoda</taxon>
        <taxon>Chelicerata</taxon>
        <taxon>Arachnida</taxon>
        <taxon>Acari</taxon>
        <taxon>Parasitiformes</taxon>
        <taxon>Ixodida</taxon>
        <taxon>Ixodoidea</taxon>
        <taxon>Ixodidae</taxon>
        <taxon>Amblyomminae</taxon>
        <taxon>Amblyomma</taxon>
    </lineage>
</organism>
<comment type="caution">
    <text evidence="1">The sequence shown here is derived from an EMBL/GenBank/DDBJ whole genome shotgun (WGS) entry which is preliminary data.</text>
</comment>
<evidence type="ECO:0000313" key="2">
    <source>
        <dbReference type="Proteomes" id="UP001321473"/>
    </source>
</evidence>
<protein>
    <submittedName>
        <fullName evidence="1">Uncharacterized protein</fullName>
    </submittedName>
</protein>
<accession>A0AAQ4D9H9</accession>
<dbReference type="Proteomes" id="UP001321473">
    <property type="component" value="Unassembled WGS sequence"/>
</dbReference>
<evidence type="ECO:0000313" key="1">
    <source>
        <dbReference type="EMBL" id="KAK8759119.1"/>
    </source>
</evidence>